<comment type="caution">
    <text evidence="5">The sequence shown here is derived from an EMBL/GenBank/DDBJ whole genome shotgun (WGS) entry which is preliminary data.</text>
</comment>
<evidence type="ECO:0000259" key="4">
    <source>
        <dbReference type="PROSITE" id="PS01124"/>
    </source>
</evidence>
<accession>A0ABS5TFP7</accession>
<protein>
    <submittedName>
        <fullName evidence="5">Helix-turn-helix transcriptional regulator</fullName>
    </submittedName>
</protein>
<dbReference type="InterPro" id="IPR009057">
    <property type="entry name" value="Homeodomain-like_sf"/>
</dbReference>
<evidence type="ECO:0000313" key="6">
    <source>
        <dbReference type="Proteomes" id="UP001197247"/>
    </source>
</evidence>
<dbReference type="EMBL" id="JAHBAY010000005">
    <property type="protein sequence ID" value="MBT0769902.1"/>
    <property type="molecule type" value="Genomic_DNA"/>
</dbReference>
<dbReference type="InterPro" id="IPR050204">
    <property type="entry name" value="AraC_XylS_family_regulators"/>
</dbReference>
<dbReference type="InterPro" id="IPR018060">
    <property type="entry name" value="HTH_AraC"/>
</dbReference>
<dbReference type="PROSITE" id="PS01124">
    <property type="entry name" value="HTH_ARAC_FAMILY_2"/>
    <property type="match status" value="1"/>
</dbReference>
<evidence type="ECO:0000256" key="1">
    <source>
        <dbReference type="ARBA" id="ARBA00023015"/>
    </source>
</evidence>
<dbReference type="SMART" id="SM00342">
    <property type="entry name" value="HTH_ARAC"/>
    <property type="match status" value="1"/>
</dbReference>
<sequence>MHRVTLVMTERINERLTVVDLAAEVQMSPHHFLRMFRRAVGETPHRHLIRLRVERAKQFLESGRMVSETAAGCGFSSASHFSAVFLRETGVRPSRWPLSSAKSSELSGTRP</sequence>
<feature type="domain" description="HTH araC/xylS-type" evidence="4">
    <location>
        <begin position="2"/>
        <end position="99"/>
    </location>
</feature>
<dbReference type="PANTHER" id="PTHR46796">
    <property type="entry name" value="HTH-TYPE TRANSCRIPTIONAL ACTIVATOR RHAS-RELATED"/>
    <property type="match status" value="1"/>
</dbReference>
<evidence type="ECO:0000256" key="3">
    <source>
        <dbReference type="ARBA" id="ARBA00023163"/>
    </source>
</evidence>
<keyword evidence="1" id="KW-0805">Transcription regulation</keyword>
<dbReference type="Proteomes" id="UP001197247">
    <property type="component" value="Unassembled WGS sequence"/>
</dbReference>
<dbReference type="Gene3D" id="1.10.10.60">
    <property type="entry name" value="Homeodomain-like"/>
    <property type="match status" value="2"/>
</dbReference>
<evidence type="ECO:0000256" key="2">
    <source>
        <dbReference type="ARBA" id="ARBA00023125"/>
    </source>
</evidence>
<proteinExistence type="predicted"/>
<evidence type="ECO:0000313" key="5">
    <source>
        <dbReference type="EMBL" id="MBT0769902.1"/>
    </source>
</evidence>
<organism evidence="5 6">
    <name type="scientific">Kineosporia corallincola</name>
    <dbReference type="NCBI Taxonomy" id="2835133"/>
    <lineage>
        <taxon>Bacteria</taxon>
        <taxon>Bacillati</taxon>
        <taxon>Actinomycetota</taxon>
        <taxon>Actinomycetes</taxon>
        <taxon>Kineosporiales</taxon>
        <taxon>Kineosporiaceae</taxon>
        <taxon>Kineosporia</taxon>
    </lineage>
</organism>
<keyword evidence="6" id="KW-1185">Reference proteome</keyword>
<keyword evidence="3" id="KW-0804">Transcription</keyword>
<gene>
    <name evidence="5" type="ORF">KIH74_13275</name>
</gene>
<dbReference type="Pfam" id="PF12833">
    <property type="entry name" value="HTH_18"/>
    <property type="match status" value="1"/>
</dbReference>
<dbReference type="SUPFAM" id="SSF46689">
    <property type="entry name" value="Homeodomain-like"/>
    <property type="match status" value="2"/>
</dbReference>
<name>A0ABS5TFP7_9ACTN</name>
<keyword evidence="2" id="KW-0238">DNA-binding</keyword>
<reference evidence="5 6" key="1">
    <citation type="submission" date="2021-05" db="EMBL/GenBank/DDBJ databases">
        <title>Kineosporia and Streptomyces sp. nov. two new marine actinobacteria isolated from Coral.</title>
        <authorList>
            <person name="Buangrab K."/>
            <person name="Sutthacheep M."/>
            <person name="Yeemin T."/>
            <person name="Harunari E."/>
            <person name="Igarashi Y."/>
            <person name="Kanchanasin P."/>
            <person name="Tanasupawat S."/>
            <person name="Phongsopitanun W."/>
        </authorList>
    </citation>
    <scope>NUCLEOTIDE SEQUENCE [LARGE SCALE GENOMIC DNA]</scope>
    <source>
        <strain evidence="5 6">J2-2</strain>
    </source>
</reference>